<dbReference type="EMBL" id="JACEFB010000015">
    <property type="protein sequence ID" value="MBA2227528.1"/>
    <property type="molecule type" value="Genomic_DNA"/>
</dbReference>
<reference evidence="1 2" key="1">
    <citation type="submission" date="2020-07" db="EMBL/GenBank/DDBJ databases">
        <title>Thermogemmata thermophila gen. nov., sp. nov., a novel moderate thermophilic planctomycete from a Kamchatka hot spring.</title>
        <authorList>
            <person name="Elcheninov A.G."/>
            <person name="Podosokorskaya O.A."/>
            <person name="Kovaleva O.L."/>
            <person name="Novikov A."/>
            <person name="Bonch-Osmolovskaya E.A."/>
            <person name="Toshchakov S.V."/>
            <person name="Kublanov I.V."/>
        </authorList>
    </citation>
    <scope>NUCLEOTIDE SEQUENCE [LARGE SCALE GENOMIC DNA]</scope>
    <source>
        <strain evidence="1 2">2918</strain>
    </source>
</reference>
<dbReference type="Proteomes" id="UP000542342">
    <property type="component" value="Unassembled WGS sequence"/>
</dbReference>
<dbReference type="GO" id="GO:0042403">
    <property type="term" value="P:thyroid hormone metabolic process"/>
    <property type="evidence" value="ECO:0007669"/>
    <property type="project" value="TreeGrafter"/>
</dbReference>
<keyword evidence="2" id="KW-1185">Reference proteome</keyword>
<name>A0A7V9AD09_9BACT</name>
<dbReference type="PANTHER" id="PTHR11781:SF22">
    <property type="entry name" value="TYPE I IODOTHYRONINE DEIODINASE"/>
    <property type="match status" value="1"/>
</dbReference>
<dbReference type="Gene3D" id="3.40.30.10">
    <property type="entry name" value="Glutaredoxin"/>
    <property type="match status" value="1"/>
</dbReference>
<evidence type="ECO:0000313" key="1">
    <source>
        <dbReference type="EMBL" id="MBA2227528.1"/>
    </source>
</evidence>
<comment type="caution">
    <text evidence="1">The sequence shown here is derived from an EMBL/GenBank/DDBJ whole genome shotgun (WGS) entry which is preliminary data.</text>
</comment>
<dbReference type="PANTHER" id="PTHR11781">
    <property type="entry name" value="IODOTHYRONINE DEIODINASE"/>
    <property type="match status" value="1"/>
</dbReference>
<dbReference type="GO" id="GO:0004800">
    <property type="term" value="F:thyroxine 5'-deiodinase activity"/>
    <property type="evidence" value="ECO:0007669"/>
    <property type="project" value="InterPro"/>
</dbReference>
<dbReference type="InterPro" id="IPR000643">
    <property type="entry name" value="Iodothyronine_deiodinase"/>
</dbReference>
<gene>
    <name evidence="1" type="ORF">H0921_15315</name>
</gene>
<evidence type="ECO:0008006" key="3">
    <source>
        <dbReference type="Google" id="ProtNLM"/>
    </source>
</evidence>
<organism evidence="1 2">
    <name type="scientific">Thermogemmata fonticola</name>
    <dbReference type="NCBI Taxonomy" id="2755323"/>
    <lineage>
        <taxon>Bacteria</taxon>
        <taxon>Pseudomonadati</taxon>
        <taxon>Planctomycetota</taxon>
        <taxon>Planctomycetia</taxon>
        <taxon>Gemmatales</taxon>
        <taxon>Gemmataceae</taxon>
        <taxon>Thermogemmata</taxon>
    </lineage>
</organism>
<evidence type="ECO:0000313" key="2">
    <source>
        <dbReference type="Proteomes" id="UP000542342"/>
    </source>
</evidence>
<accession>A0A7V9AD09</accession>
<proteinExistence type="predicted"/>
<dbReference type="AlphaFoldDB" id="A0A7V9AD09"/>
<protein>
    <recommendedName>
        <fullName evidence="3">Deiodinase</fullName>
    </recommendedName>
</protein>
<sequence length="127" mass="14441">MERLYQTYKDQAEFFLIYIREAHPDSLLYVPQDSEGTEEGDEILMKLGQTNTLAERSERAQQCVATLKLSIPALVDGEDNRVNRAYAAWPDRLYVIGSDGRIAYKGGRGPSGFRPAEVEHWLKTHLP</sequence>
<dbReference type="Pfam" id="PF00837">
    <property type="entry name" value="T4_deiodinase"/>
    <property type="match status" value="1"/>
</dbReference>